<dbReference type="SUPFAM" id="SSF50129">
    <property type="entry name" value="GroES-like"/>
    <property type="match status" value="1"/>
</dbReference>
<dbReference type="KEGG" id="ncs:NCAS_0A14400"/>
<evidence type="ECO:0008006" key="3">
    <source>
        <dbReference type="Google" id="ProtNLM"/>
    </source>
</evidence>
<organism evidence="1 2">
    <name type="scientific">Naumovozyma castellii</name>
    <name type="common">Yeast</name>
    <name type="synonym">Saccharomyces castellii</name>
    <dbReference type="NCBI Taxonomy" id="27288"/>
    <lineage>
        <taxon>Eukaryota</taxon>
        <taxon>Fungi</taxon>
        <taxon>Dikarya</taxon>
        <taxon>Ascomycota</taxon>
        <taxon>Saccharomycotina</taxon>
        <taxon>Saccharomycetes</taxon>
        <taxon>Saccharomycetales</taxon>
        <taxon>Saccharomycetaceae</taxon>
        <taxon>Naumovozyma</taxon>
    </lineage>
</organism>
<dbReference type="EMBL" id="HE576752">
    <property type="protein sequence ID" value="CCC67998.1"/>
    <property type="molecule type" value="Genomic_DNA"/>
</dbReference>
<dbReference type="InParanoid" id="G0V948"/>
<dbReference type="Pfam" id="PF13602">
    <property type="entry name" value="ADH_zinc_N_2"/>
    <property type="match status" value="1"/>
</dbReference>
<dbReference type="GeneID" id="96901474"/>
<dbReference type="Gene3D" id="3.40.50.720">
    <property type="entry name" value="NAD(P)-binding Rossmann-like Domain"/>
    <property type="match status" value="2"/>
</dbReference>
<dbReference type="PANTHER" id="PTHR43482">
    <property type="entry name" value="PROTEIN AST1-RELATED"/>
    <property type="match status" value="1"/>
</dbReference>
<reference key="2">
    <citation type="submission" date="2011-08" db="EMBL/GenBank/DDBJ databases">
        <title>Genome sequence of Naumovozyma castellii.</title>
        <authorList>
            <person name="Gordon J.L."/>
            <person name="Armisen D."/>
            <person name="Proux-Wera E."/>
            <person name="OhEigeartaigh S.S."/>
            <person name="Byrne K.P."/>
            <person name="Wolfe K.H."/>
        </authorList>
    </citation>
    <scope>NUCLEOTIDE SEQUENCE</scope>
    <source>
        <strain>Type strain:CBS 4309</strain>
    </source>
</reference>
<dbReference type="InterPro" id="IPR011032">
    <property type="entry name" value="GroES-like_sf"/>
</dbReference>
<dbReference type="OMA" id="NYVGLNP"/>
<name>G0V948_NAUCA</name>
<evidence type="ECO:0000313" key="1">
    <source>
        <dbReference type="EMBL" id="CCC67998.1"/>
    </source>
</evidence>
<evidence type="ECO:0000313" key="2">
    <source>
        <dbReference type="Proteomes" id="UP000001640"/>
    </source>
</evidence>
<reference evidence="1 2" key="1">
    <citation type="journal article" date="2011" name="Proc. Natl. Acad. Sci. U.S.A.">
        <title>Evolutionary erosion of yeast sex chromosomes by mating-type switching accidents.</title>
        <authorList>
            <person name="Gordon J.L."/>
            <person name="Armisen D."/>
            <person name="Proux-Wera E."/>
            <person name="Oheigeartaigh S.S."/>
            <person name="Byrne K.P."/>
            <person name="Wolfe K.H."/>
        </authorList>
    </citation>
    <scope>NUCLEOTIDE SEQUENCE [LARGE SCALE GENOMIC DNA]</scope>
    <source>
        <strain evidence="2">ATCC 76901 / BCRC 22586 / CBS 4309 / NBRC 1992 / NRRL Y-12630</strain>
    </source>
</reference>
<dbReference type="InterPro" id="IPR036291">
    <property type="entry name" value="NAD(P)-bd_dom_sf"/>
</dbReference>
<accession>G0V948</accession>
<dbReference type="OrthoDB" id="201656at2759"/>
<dbReference type="Proteomes" id="UP000001640">
    <property type="component" value="Chromosome 1"/>
</dbReference>
<sequence length="336" mass="37721">MKIRNGYDSAIYGEAGIGREYSGVVSEVGEKLQTAWREGDEVFGIYFHPHLAVGAAQSSLLIDPSSDPILLKPANISSESAAGTLYCLGAAFNLLDKLEKAGYLKNDSNVLINGGTTSVGMFVIQLLKYYYKLKKKLVIVTSGTGPDVLKDHFTDISDDFIFIDYLVCRGKASKPIRRMFEDGKVVNFDRSTNSEISVDYNQGKFNIVLDFIGGYDILKHSSDLIHAKGVYLTTVGDYVGNYSEDVYNQWDNASATARKMFGTMLWQYNYIHYYFDPNAKTASKNDWIQKCGELLENGDVKCVVDKIYDWKDHEEAFSYMATQRAQGKLILKVEKF</sequence>
<dbReference type="InterPro" id="IPR052585">
    <property type="entry name" value="Lipid_raft_assoc_Zn_ADH"/>
</dbReference>
<protein>
    <recommendedName>
        <fullName evidence="3">Enoyl reductase (ER) domain-containing protein</fullName>
    </recommendedName>
</protein>
<gene>
    <name evidence="1" type="primary">NCAS0A14400</name>
    <name evidence="1" type="ordered locus">NCAS_0A14400</name>
</gene>
<dbReference type="eggNOG" id="KOG1198">
    <property type="taxonomic scope" value="Eukaryota"/>
</dbReference>
<dbReference type="HOGENOM" id="CLU_026673_4_0_1"/>
<dbReference type="Gene3D" id="3.90.180.10">
    <property type="entry name" value="Medium-chain alcohol dehydrogenases, catalytic domain"/>
    <property type="match status" value="2"/>
</dbReference>
<dbReference type="AlphaFoldDB" id="G0V948"/>
<dbReference type="SUPFAM" id="SSF51735">
    <property type="entry name" value="NAD(P)-binding Rossmann-fold domains"/>
    <property type="match status" value="1"/>
</dbReference>
<dbReference type="PANTHER" id="PTHR43482:SF1">
    <property type="entry name" value="PROTEIN AST1-RELATED"/>
    <property type="match status" value="1"/>
</dbReference>
<dbReference type="FunCoup" id="G0V948">
    <property type="interactions" value="108"/>
</dbReference>
<proteinExistence type="predicted"/>
<keyword evidence="2" id="KW-1185">Reference proteome</keyword>
<dbReference type="RefSeq" id="XP_003674377.1">
    <property type="nucleotide sequence ID" value="XM_003674329.1"/>
</dbReference>